<dbReference type="GO" id="GO:0005886">
    <property type="term" value="C:plasma membrane"/>
    <property type="evidence" value="ECO:0007669"/>
    <property type="project" value="UniProtKB-SubCell"/>
</dbReference>
<dbReference type="PANTHER" id="PTHR32063">
    <property type="match status" value="1"/>
</dbReference>
<dbReference type="AlphaFoldDB" id="A0A558CSU7"/>
<feature type="transmembrane region" description="Helical" evidence="9">
    <location>
        <begin position="996"/>
        <end position="1019"/>
    </location>
</feature>
<dbReference type="Gene3D" id="3.30.2090.10">
    <property type="entry name" value="Multidrug efflux transporter AcrB TolC docking domain, DN and DC subdomains"/>
    <property type="match status" value="2"/>
</dbReference>
<organism evidence="11 12">
    <name type="scientific">Sedimenticola thiotaurini</name>
    <dbReference type="NCBI Taxonomy" id="1543721"/>
    <lineage>
        <taxon>Bacteria</taxon>
        <taxon>Pseudomonadati</taxon>
        <taxon>Pseudomonadota</taxon>
        <taxon>Gammaproteobacteria</taxon>
        <taxon>Chromatiales</taxon>
        <taxon>Sedimenticolaceae</taxon>
        <taxon>Sedimenticola</taxon>
    </lineage>
</organism>
<dbReference type="InterPro" id="IPR027463">
    <property type="entry name" value="AcrB_DN_DC_subdom"/>
</dbReference>
<feature type="compositionally biased region" description="Basic residues" evidence="10">
    <location>
        <begin position="1040"/>
        <end position="1050"/>
    </location>
</feature>
<dbReference type="PRINTS" id="PR00702">
    <property type="entry name" value="ACRIFLAVINRP"/>
</dbReference>
<evidence type="ECO:0000256" key="2">
    <source>
        <dbReference type="ARBA" id="ARBA00010942"/>
    </source>
</evidence>
<comment type="similarity">
    <text evidence="2 9">Belongs to the resistance-nodulation-cell division (RND) (TC 2.A.6) family.</text>
</comment>
<reference evidence="11 12" key="1">
    <citation type="submission" date="2019-07" db="EMBL/GenBank/DDBJ databases">
        <title>The pathways for chlorine oxyanion respiration interact through the shared metabolite chlorate.</title>
        <authorList>
            <person name="Barnum T.P."/>
            <person name="Cheng Y."/>
            <person name="Hill K.A."/>
            <person name="Lucas L.N."/>
            <person name="Carlson H.K."/>
            <person name="Coates J.D."/>
        </authorList>
    </citation>
    <scope>NUCLEOTIDE SEQUENCE [LARGE SCALE GENOMIC DNA]</scope>
    <source>
        <strain evidence="11">BK-3</strain>
    </source>
</reference>
<dbReference type="EMBL" id="VMRY01000082">
    <property type="protein sequence ID" value="TVT51839.1"/>
    <property type="molecule type" value="Genomic_DNA"/>
</dbReference>
<feature type="transmembrane region" description="Helical" evidence="9">
    <location>
        <begin position="965"/>
        <end position="984"/>
    </location>
</feature>
<feature type="transmembrane region" description="Helical" evidence="9">
    <location>
        <begin position="342"/>
        <end position="361"/>
    </location>
</feature>
<dbReference type="InterPro" id="IPR001036">
    <property type="entry name" value="Acrflvin-R"/>
</dbReference>
<keyword evidence="4" id="KW-1003">Cell membrane</keyword>
<evidence type="ECO:0000256" key="3">
    <source>
        <dbReference type="ARBA" id="ARBA00022448"/>
    </source>
</evidence>
<dbReference type="NCBIfam" id="TIGR00915">
    <property type="entry name" value="2A0602"/>
    <property type="match status" value="1"/>
</dbReference>
<dbReference type="FunFam" id="3.30.70.1430:FF:000001">
    <property type="entry name" value="Efflux pump membrane transporter"/>
    <property type="match status" value="1"/>
</dbReference>
<keyword evidence="5 9" id="KW-0997">Cell inner membrane</keyword>
<feature type="transmembrane region" description="Helical" evidence="9">
    <location>
        <begin position="535"/>
        <end position="553"/>
    </location>
</feature>
<keyword evidence="3 9" id="KW-0813">Transport</keyword>
<evidence type="ECO:0000256" key="1">
    <source>
        <dbReference type="ARBA" id="ARBA00004429"/>
    </source>
</evidence>
<evidence type="ECO:0000313" key="12">
    <source>
        <dbReference type="Proteomes" id="UP000317355"/>
    </source>
</evidence>
<dbReference type="Pfam" id="PF00873">
    <property type="entry name" value="ACR_tran"/>
    <property type="match status" value="1"/>
</dbReference>
<feature type="transmembrane region" description="Helical" evidence="9">
    <location>
        <begin position="867"/>
        <end position="886"/>
    </location>
</feature>
<keyword evidence="8 9" id="KW-0472">Membrane</keyword>
<dbReference type="Gene3D" id="3.30.70.1430">
    <property type="entry name" value="Multidrug efflux transporter AcrB pore domain"/>
    <property type="match status" value="2"/>
</dbReference>
<comment type="caution">
    <text evidence="11">The sequence shown here is derived from an EMBL/GenBank/DDBJ whole genome shotgun (WGS) entry which is preliminary data.</text>
</comment>
<keyword evidence="7 9" id="KW-1133">Transmembrane helix</keyword>
<feature type="region of interest" description="Disordered" evidence="10">
    <location>
        <begin position="1032"/>
        <end position="1056"/>
    </location>
</feature>
<comment type="subcellular location">
    <subcellularLocation>
        <location evidence="1 9">Cell inner membrane</location>
        <topology evidence="1 9">Multi-pass membrane protein</topology>
    </subcellularLocation>
</comment>
<dbReference type="PANTHER" id="PTHR32063:SF13">
    <property type="entry name" value="MULTIDRUG EFFLUX PUMP SUBUNIT ACRB-RELATED"/>
    <property type="match status" value="1"/>
</dbReference>
<dbReference type="Proteomes" id="UP000317355">
    <property type="component" value="Unassembled WGS sequence"/>
</dbReference>
<accession>A0A558CSU7</accession>
<feature type="transmembrane region" description="Helical" evidence="9">
    <location>
        <begin position="368"/>
        <end position="389"/>
    </location>
</feature>
<dbReference type="FunFam" id="1.20.1640.10:FF:000001">
    <property type="entry name" value="Efflux pump membrane transporter"/>
    <property type="match status" value="1"/>
</dbReference>
<evidence type="ECO:0000256" key="10">
    <source>
        <dbReference type="SAM" id="MobiDB-lite"/>
    </source>
</evidence>
<keyword evidence="6 9" id="KW-0812">Transmembrane</keyword>
<evidence type="ECO:0000256" key="8">
    <source>
        <dbReference type="ARBA" id="ARBA00023136"/>
    </source>
</evidence>
<feature type="transmembrane region" description="Helical" evidence="9">
    <location>
        <begin position="919"/>
        <end position="944"/>
    </location>
</feature>
<dbReference type="GO" id="GO:0015562">
    <property type="term" value="F:efflux transmembrane transporter activity"/>
    <property type="evidence" value="ECO:0007669"/>
    <property type="project" value="InterPro"/>
</dbReference>
<evidence type="ECO:0000256" key="6">
    <source>
        <dbReference type="ARBA" id="ARBA00022692"/>
    </source>
</evidence>
<dbReference type="SUPFAM" id="SSF82714">
    <property type="entry name" value="Multidrug efflux transporter AcrB TolC docking domain, DN and DC subdomains"/>
    <property type="match status" value="2"/>
</dbReference>
<dbReference type="Gene3D" id="1.20.1640.10">
    <property type="entry name" value="Multidrug efflux transporter AcrB transmembrane domain"/>
    <property type="match status" value="2"/>
</dbReference>
<sequence>MLSRFFIDRPIFAAVMSIFLVLAGLLAMRILPIAQYPEIAPPVVTVRAIYPGASAQTIEQTVAAPLENSINGVESLMYMSSTSASNGVLEIQVTFEIGTDVDQAALNVNNRVKQAEPRLPEEVRRQGVTVEKGSSAFLQVLAFLSPDGRFDDIYTSNYVTLNVLDRLKRIPGTTNVQIFGAKDYAMRIWLKPDRMAELGITASEIAGAIQEQNAQFAAGKIGQPPIGDGQELVYTINAKGRLSTPEEFGDIILRTGEGTALLRLKDVARIELGSKDYDFTGLYNGKPATLVGIFLQPGANSLAVGDEVKATVAELAKQFPDGLTYSIPYDTTRFVEVSIREVVKTLGEAILLVVLVVFIFLQNWRATLIPVIAVPVSLLGTFVGLYLLGYTINTLTLFGMVLSIGIVVDDAIVVLENIERIMHEEKLAAREAALKAMREVTGPVIAIVLVLCAVFIPIAFLGGLTGELYRQFAVTIAIAVVLSGFVALTLTPALSVIILRNQSRHPGRFFAAFNRGFHHFTRGYLAGVGFLLRRVKLAIVLYLMMVGAALFLWDITPGSLVPSEDQGYYIGAVYLPDGSSLKRTETVTQQVIDIMRSDPDAEHVVAFAGLDFLGGGFRNSAATIFVAARHWDQRHRSTDEMVGQLMAKTAGIREGLVIAFGPPPIFGLGNAGGFELYLQNRGQGGPKALAKASEQLLAELRKDPRIVQPLSLWRSRVPQLYIDLDRAKAKLLGVDIDTLFTTVAATLGTYYVNDFNKFGRTWQVQMSAEPGYRANPEDIGALYVATQEGVQVPLSTLAKIEYTSGPETLDRYNNVQAVKIFGDSAPGISSGQALQIVEEIADRTLPKDFSYEWTSASFQEKRSSGTANLALGLAVLMVFLILAAQYEKWSLPIAVQLALPFGTFGALAAVWLRGLSNDVYFQIGLVTLLGLAAKNAILIVEYALIKKGEGYSATAAALEAARLRFRPILMTSLAFILGVLPLAISTGAGAGARHAVGTGVVGGMLAATFLAIFFIPLFYRLVTDRRLRTDPDEFEQRPHLPPRRSPHTPSHHPGGS</sequence>
<dbReference type="Gene3D" id="3.30.70.1320">
    <property type="entry name" value="Multidrug efflux transporter AcrB pore domain like"/>
    <property type="match status" value="1"/>
</dbReference>
<evidence type="ECO:0000256" key="7">
    <source>
        <dbReference type="ARBA" id="ARBA00022989"/>
    </source>
</evidence>
<feature type="transmembrane region" description="Helical" evidence="9">
    <location>
        <begin position="395"/>
        <end position="415"/>
    </location>
</feature>
<feature type="transmembrane region" description="Helical" evidence="9">
    <location>
        <begin position="12"/>
        <end position="31"/>
    </location>
</feature>
<evidence type="ECO:0000256" key="4">
    <source>
        <dbReference type="ARBA" id="ARBA00022475"/>
    </source>
</evidence>
<dbReference type="InterPro" id="IPR004764">
    <property type="entry name" value="MdtF-like"/>
</dbReference>
<dbReference type="GO" id="GO:0009636">
    <property type="term" value="P:response to toxic substance"/>
    <property type="evidence" value="ECO:0007669"/>
    <property type="project" value="UniProtKB-ARBA"/>
</dbReference>
<gene>
    <name evidence="11" type="ORF">FHK82_14810</name>
</gene>
<dbReference type="GO" id="GO:0042910">
    <property type="term" value="F:xenobiotic transmembrane transporter activity"/>
    <property type="evidence" value="ECO:0007669"/>
    <property type="project" value="TreeGrafter"/>
</dbReference>
<dbReference type="Gene3D" id="3.30.70.1440">
    <property type="entry name" value="Multidrug efflux transporter AcrB pore domain"/>
    <property type="match status" value="1"/>
</dbReference>
<evidence type="ECO:0000313" key="11">
    <source>
        <dbReference type="EMBL" id="TVT51839.1"/>
    </source>
</evidence>
<feature type="transmembrane region" description="Helical" evidence="9">
    <location>
        <begin position="893"/>
        <end position="913"/>
    </location>
</feature>
<evidence type="ECO:0000256" key="5">
    <source>
        <dbReference type="ARBA" id="ARBA00022519"/>
    </source>
</evidence>
<dbReference type="NCBIfam" id="NF000282">
    <property type="entry name" value="RND_permease_1"/>
    <property type="match status" value="1"/>
</dbReference>
<dbReference type="SUPFAM" id="SSF82693">
    <property type="entry name" value="Multidrug efflux transporter AcrB pore domain, PN1, PN2, PC1 and PC2 subdomains"/>
    <property type="match status" value="3"/>
</dbReference>
<proteinExistence type="inferred from homology"/>
<evidence type="ECO:0000256" key="9">
    <source>
        <dbReference type="RuleBase" id="RU364070"/>
    </source>
</evidence>
<feature type="transmembrane region" description="Helical" evidence="9">
    <location>
        <begin position="436"/>
        <end position="460"/>
    </location>
</feature>
<protein>
    <recommendedName>
        <fullName evidence="9">Efflux pump membrane transporter</fullName>
    </recommendedName>
</protein>
<feature type="transmembrane region" description="Helical" evidence="9">
    <location>
        <begin position="472"/>
        <end position="499"/>
    </location>
</feature>
<name>A0A558CSU7_9GAMM</name>
<dbReference type="SUPFAM" id="SSF82866">
    <property type="entry name" value="Multidrug efflux transporter AcrB transmembrane domain"/>
    <property type="match status" value="2"/>
</dbReference>